<protein>
    <submittedName>
        <fullName evidence="6">Runt-related transcription factor 1</fullName>
    </submittedName>
</protein>
<dbReference type="InterPro" id="IPR000040">
    <property type="entry name" value="AML1_Runt"/>
</dbReference>
<evidence type="ECO:0000256" key="2">
    <source>
        <dbReference type="ARBA" id="ARBA00023015"/>
    </source>
</evidence>
<keyword evidence="4" id="KW-0539">Nucleus</keyword>
<dbReference type="GO" id="GO:0000978">
    <property type="term" value="F:RNA polymerase II cis-regulatory region sequence-specific DNA binding"/>
    <property type="evidence" value="ECO:0007669"/>
    <property type="project" value="TreeGrafter"/>
</dbReference>
<dbReference type="GO" id="GO:0005524">
    <property type="term" value="F:ATP binding"/>
    <property type="evidence" value="ECO:0007669"/>
    <property type="project" value="InterPro"/>
</dbReference>
<evidence type="ECO:0000256" key="3">
    <source>
        <dbReference type="ARBA" id="ARBA00023163"/>
    </source>
</evidence>
<dbReference type="Gene3D" id="2.60.40.720">
    <property type="match status" value="1"/>
</dbReference>
<evidence type="ECO:0000256" key="1">
    <source>
        <dbReference type="ARBA" id="ARBA00004123"/>
    </source>
</evidence>
<keyword evidence="3" id="KW-0804">Transcription</keyword>
<dbReference type="InterPro" id="IPR013524">
    <property type="entry name" value="Runt_dom"/>
</dbReference>
<dbReference type="OrthoDB" id="10029800at2759"/>
<dbReference type="SUPFAM" id="SSF49417">
    <property type="entry name" value="p53-like transcription factors"/>
    <property type="match status" value="1"/>
</dbReference>
<dbReference type="InterPro" id="IPR012346">
    <property type="entry name" value="p53/RUNT-type_TF_DNA-bd_sf"/>
</dbReference>
<dbReference type="EMBL" id="GGMS01012844">
    <property type="protein sequence ID" value="MBY82047.1"/>
    <property type="molecule type" value="Transcribed_RNA"/>
</dbReference>
<dbReference type="PROSITE" id="PS51062">
    <property type="entry name" value="RUNT"/>
    <property type="match status" value="1"/>
</dbReference>
<name>A0A2S2QWA1_9HEMI</name>
<evidence type="ECO:0000256" key="4">
    <source>
        <dbReference type="ARBA" id="ARBA00023242"/>
    </source>
</evidence>
<dbReference type="GO" id="GO:0001709">
    <property type="term" value="P:cell fate determination"/>
    <property type="evidence" value="ECO:0007669"/>
    <property type="project" value="UniProtKB-ARBA"/>
</dbReference>
<dbReference type="GO" id="GO:0005634">
    <property type="term" value="C:nucleus"/>
    <property type="evidence" value="ECO:0007669"/>
    <property type="project" value="UniProtKB-SubCell"/>
</dbReference>
<evidence type="ECO:0000313" key="6">
    <source>
        <dbReference type="EMBL" id="MBY82047.1"/>
    </source>
</evidence>
<accession>A0A2S2QWA1</accession>
<dbReference type="Pfam" id="PF00853">
    <property type="entry name" value="Runt"/>
    <property type="match status" value="1"/>
</dbReference>
<evidence type="ECO:0000259" key="5">
    <source>
        <dbReference type="PROSITE" id="PS51062"/>
    </source>
</evidence>
<dbReference type="PRINTS" id="PR00967">
    <property type="entry name" value="ONCOGENEAML1"/>
</dbReference>
<dbReference type="GO" id="GO:0000981">
    <property type="term" value="F:DNA-binding transcription factor activity, RNA polymerase II-specific"/>
    <property type="evidence" value="ECO:0007669"/>
    <property type="project" value="TreeGrafter"/>
</dbReference>
<gene>
    <name evidence="6" type="primary">Runx1</name>
    <name evidence="6" type="ORF">g.31060</name>
</gene>
<reference evidence="6" key="1">
    <citation type="submission" date="2018-04" db="EMBL/GenBank/DDBJ databases">
        <title>Transcriptome assembly of Sipha flava.</title>
        <authorList>
            <person name="Scully E.D."/>
            <person name="Geib S.M."/>
            <person name="Palmer N.A."/>
            <person name="Koch K."/>
            <person name="Bradshaw J."/>
            <person name="Heng-Moss T."/>
            <person name="Sarath G."/>
        </authorList>
    </citation>
    <scope>NUCLEOTIDE SEQUENCE</scope>
</reference>
<proteinExistence type="predicted"/>
<dbReference type="AlphaFoldDB" id="A0A2S2QWA1"/>
<organism evidence="6">
    <name type="scientific">Sipha flava</name>
    <name type="common">yellow sugarcane aphid</name>
    <dbReference type="NCBI Taxonomy" id="143950"/>
    <lineage>
        <taxon>Eukaryota</taxon>
        <taxon>Metazoa</taxon>
        <taxon>Ecdysozoa</taxon>
        <taxon>Arthropoda</taxon>
        <taxon>Hexapoda</taxon>
        <taxon>Insecta</taxon>
        <taxon>Pterygota</taxon>
        <taxon>Neoptera</taxon>
        <taxon>Paraneoptera</taxon>
        <taxon>Hemiptera</taxon>
        <taxon>Sternorrhyncha</taxon>
        <taxon>Aphidomorpha</taxon>
        <taxon>Aphidoidea</taxon>
        <taxon>Aphididae</taxon>
        <taxon>Sipha</taxon>
    </lineage>
</organism>
<dbReference type="InterPro" id="IPR008967">
    <property type="entry name" value="p53-like_TF_DNA-bd_sf"/>
</dbReference>
<comment type="subcellular location">
    <subcellularLocation>
        <location evidence="1">Nucleus</location>
    </subcellularLocation>
</comment>
<feature type="domain" description="Runt" evidence="5">
    <location>
        <begin position="40"/>
        <end position="168"/>
    </location>
</feature>
<sequence length="223" mass="24421">MVVKGAQMNVNGGTAQGPAAEDGLSEAYAKMTADILAERSLGDFLSEHPGELVRTGSPFLVCTVLPTHWRSNKTLPVAFKVVALGEVPDGTPVTIRAGNDENFCAELRNCTALMKNQVAKFNDLRFVGRSGRGKSFTLTIMLNSCPPQVATYAKAIKVTVDGPREPRSKTRNQGFHPFHFGPRPFPFGTPLDPNRIAELPLKLSGKYYISIQKNQIIFFLSRK</sequence>
<keyword evidence="2" id="KW-0805">Transcription regulation</keyword>
<dbReference type="PANTHER" id="PTHR11950:SF48">
    <property type="entry name" value="RUNT RELATED B"/>
    <property type="match status" value="1"/>
</dbReference>
<dbReference type="SMR" id="A0A2S2QWA1"/>
<dbReference type="FunFam" id="2.60.40.720:FF:000001">
    <property type="entry name" value="Runt-related transcription factor"/>
    <property type="match status" value="1"/>
</dbReference>
<dbReference type="PANTHER" id="PTHR11950">
    <property type="entry name" value="RUNT RELATED"/>
    <property type="match status" value="1"/>
</dbReference>